<dbReference type="Proteomes" id="UP000295124">
    <property type="component" value="Unassembled WGS sequence"/>
</dbReference>
<dbReference type="AlphaFoldDB" id="A0A4R4YQS5"/>
<keyword evidence="3" id="KW-1185">Reference proteome</keyword>
<dbReference type="OrthoDB" id="3830847at2"/>
<dbReference type="EMBL" id="SMKX01000150">
    <property type="protein sequence ID" value="TDD47503.1"/>
    <property type="molecule type" value="Genomic_DNA"/>
</dbReference>
<evidence type="ECO:0000313" key="3">
    <source>
        <dbReference type="Proteomes" id="UP000295124"/>
    </source>
</evidence>
<keyword evidence="1" id="KW-1133">Transmembrane helix</keyword>
<keyword evidence="1" id="KW-0472">Membrane</keyword>
<accession>A0A4R4YQS5</accession>
<proteinExistence type="predicted"/>
<protein>
    <submittedName>
        <fullName evidence="2">Uncharacterized protein</fullName>
    </submittedName>
</protein>
<dbReference type="RefSeq" id="WP_132175142.1">
    <property type="nucleotide sequence ID" value="NZ_SMKX01000150.1"/>
</dbReference>
<organism evidence="2 3">
    <name type="scientific">Kribbella antibiotica</name>
    <dbReference type="NCBI Taxonomy" id="190195"/>
    <lineage>
        <taxon>Bacteria</taxon>
        <taxon>Bacillati</taxon>
        <taxon>Actinomycetota</taxon>
        <taxon>Actinomycetes</taxon>
        <taxon>Propionibacteriales</taxon>
        <taxon>Kribbellaceae</taxon>
        <taxon>Kribbella</taxon>
    </lineage>
</organism>
<evidence type="ECO:0000313" key="2">
    <source>
        <dbReference type="EMBL" id="TDD47503.1"/>
    </source>
</evidence>
<gene>
    <name evidence="2" type="ORF">E1263_34430</name>
</gene>
<sequence>MSDASGPVPAYLRPDEPVACPCGRAPQQPWRTRDATYSPASFISGLFWVALGAGSAIGGFAVFGAALLGVLLGFAVGAAVVQGRRGHRGWCLVRRAAWFGIAVPGLPLRVLVSFGF</sequence>
<reference evidence="2 3" key="1">
    <citation type="submission" date="2019-03" db="EMBL/GenBank/DDBJ databases">
        <title>Draft genome sequences of novel Actinobacteria.</title>
        <authorList>
            <person name="Sahin N."/>
            <person name="Ay H."/>
            <person name="Saygin H."/>
        </authorList>
    </citation>
    <scope>NUCLEOTIDE SEQUENCE [LARGE SCALE GENOMIC DNA]</scope>
    <source>
        <strain evidence="2 3">JCM 13523</strain>
    </source>
</reference>
<comment type="caution">
    <text evidence="2">The sequence shown here is derived from an EMBL/GenBank/DDBJ whole genome shotgun (WGS) entry which is preliminary data.</text>
</comment>
<feature type="transmembrane region" description="Helical" evidence="1">
    <location>
        <begin position="47"/>
        <end position="80"/>
    </location>
</feature>
<keyword evidence="1" id="KW-0812">Transmembrane</keyword>
<evidence type="ECO:0000256" key="1">
    <source>
        <dbReference type="SAM" id="Phobius"/>
    </source>
</evidence>
<feature type="transmembrane region" description="Helical" evidence="1">
    <location>
        <begin position="92"/>
        <end position="112"/>
    </location>
</feature>
<name>A0A4R4YQS5_9ACTN</name>